<accession>A0A368X9A2</accession>
<name>A0A368X9A2_9BURK</name>
<dbReference type="AlphaFoldDB" id="A0A368X9A2"/>
<gene>
    <name evidence="1" type="ORF">DES41_11724</name>
</gene>
<protein>
    <submittedName>
        <fullName evidence="1">UDP-N-acetylglucosamine:LPS N-acetylglucosamine transferase</fullName>
    </submittedName>
</protein>
<keyword evidence="2" id="KW-1185">Reference proteome</keyword>
<dbReference type="OrthoDB" id="9815663at2"/>
<dbReference type="InterPro" id="IPR050519">
    <property type="entry name" value="Glycosyltransf_28_UgtP"/>
</dbReference>
<dbReference type="RefSeq" id="WP_114472523.1">
    <property type="nucleotide sequence ID" value="NZ_QPJK01000017.1"/>
</dbReference>
<keyword evidence="1" id="KW-0808">Transferase</keyword>
<sequence length="384" mass="42053">MKVQLVYFNAGGGHRAAAQALLAACVQQQRPWDVQAVNLVDVVDPQGLFQRCTGMAPEDLYNARLARGWTLGLAQELKLLQGLIRMAHGQLCQRLAAHWRASRPDLVVSLIPNFNRALGESVAQARPGVPFMTVMTDMADHPPHFWRAEGVEQHLVCGTPHALAQARAAGHDARRLHLVSGMPVHPDFYAPMALDRAAERRALGLPDPDTGPPVGVVMFGGAGSMVMERIARLLPDTPLILLCGHHRRLAQRLRALPAPAPRVVQSFTREVRRYLALADFFIGKPGPGSMSEALLMGLPVLTTRNAFTMPQERYNTQWLQEQGLGLVLPGFSGVASAVRALCERMPAYRARVALLRNRSVFEVPDLMAKLVQHAPSLGHLQLVA</sequence>
<dbReference type="SUPFAM" id="SSF53756">
    <property type="entry name" value="UDP-Glycosyltransferase/glycogen phosphorylase"/>
    <property type="match status" value="1"/>
</dbReference>
<dbReference type="PANTHER" id="PTHR43025">
    <property type="entry name" value="MONOGALACTOSYLDIACYLGLYCEROL SYNTHASE"/>
    <property type="match status" value="1"/>
</dbReference>
<dbReference type="GO" id="GO:0016740">
    <property type="term" value="F:transferase activity"/>
    <property type="evidence" value="ECO:0007669"/>
    <property type="project" value="UniProtKB-KW"/>
</dbReference>
<dbReference type="Gene3D" id="3.40.50.2000">
    <property type="entry name" value="Glycogen Phosphorylase B"/>
    <property type="match status" value="1"/>
</dbReference>
<dbReference type="Proteomes" id="UP000252884">
    <property type="component" value="Unassembled WGS sequence"/>
</dbReference>
<proteinExistence type="predicted"/>
<evidence type="ECO:0000313" key="1">
    <source>
        <dbReference type="EMBL" id="RCW63806.1"/>
    </source>
</evidence>
<dbReference type="EMBL" id="QPJK01000017">
    <property type="protein sequence ID" value="RCW63806.1"/>
    <property type="molecule type" value="Genomic_DNA"/>
</dbReference>
<reference evidence="1 2" key="1">
    <citation type="submission" date="2018-07" db="EMBL/GenBank/DDBJ databases">
        <title>Genomic Encyclopedia of Type Strains, Phase IV (KMG-IV): sequencing the most valuable type-strain genomes for metagenomic binning, comparative biology and taxonomic classification.</title>
        <authorList>
            <person name="Goeker M."/>
        </authorList>
    </citation>
    <scope>NUCLEOTIDE SEQUENCE [LARGE SCALE GENOMIC DNA]</scope>
    <source>
        <strain evidence="1 2">DSM 21634</strain>
    </source>
</reference>
<organism evidence="1 2">
    <name type="scientific">Pseudorhodoferax soli</name>
    <dbReference type="NCBI Taxonomy" id="545864"/>
    <lineage>
        <taxon>Bacteria</taxon>
        <taxon>Pseudomonadati</taxon>
        <taxon>Pseudomonadota</taxon>
        <taxon>Betaproteobacteria</taxon>
        <taxon>Burkholderiales</taxon>
        <taxon>Comamonadaceae</taxon>
    </lineage>
</organism>
<evidence type="ECO:0000313" key="2">
    <source>
        <dbReference type="Proteomes" id="UP000252884"/>
    </source>
</evidence>
<comment type="caution">
    <text evidence="1">The sequence shown here is derived from an EMBL/GenBank/DDBJ whole genome shotgun (WGS) entry which is preliminary data.</text>
</comment>
<dbReference type="PANTHER" id="PTHR43025:SF3">
    <property type="entry name" value="MONOGALACTOSYLDIACYLGLYCEROL SYNTHASE 1, CHLOROPLASTIC"/>
    <property type="match status" value="1"/>
</dbReference>